<evidence type="ECO:0000259" key="14">
    <source>
        <dbReference type="Pfam" id="PF01494"/>
    </source>
</evidence>
<comment type="subunit">
    <text evidence="2">Monomer.</text>
</comment>
<evidence type="ECO:0000256" key="2">
    <source>
        <dbReference type="ARBA" id="ARBA00011245"/>
    </source>
</evidence>
<dbReference type="EMBL" id="LNTU01000041">
    <property type="protein sequence ID" value="KXF74759.1"/>
    <property type="molecule type" value="Genomic_DNA"/>
</dbReference>
<keyword evidence="3" id="KW-0285">Flavoprotein</keyword>
<dbReference type="RefSeq" id="WP_068885330.1">
    <property type="nucleotide sequence ID" value="NZ_LNTU01000041.1"/>
</dbReference>
<dbReference type="InterPro" id="IPR002938">
    <property type="entry name" value="FAD-bd"/>
</dbReference>
<evidence type="ECO:0000256" key="4">
    <source>
        <dbReference type="ARBA" id="ARBA00022729"/>
    </source>
</evidence>
<evidence type="ECO:0000256" key="3">
    <source>
        <dbReference type="ARBA" id="ARBA00022630"/>
    </source>
</evidence>
<dbReference type="FunFam" id="3.50.50.60:FF:000223">
    <property type="entry name" value="6-hydroxynicotinate 3-monooxygenase"/>
    <property type="match status" value="1"/>
</dbReference>
<dbReference type="PANTHER" id="PTHR13789:SF309">
    <property type="entry name" value="PUTATIVE (AFU_ORTHOLOGUE AFUA_6G14510)-RELATED"/>
    <property type="match status" value="1"/>
</dbReference>
<evidence type="ECO:0000256" key="6">
    <source>
        <dbReference type="ARBA" id="ARBA00022827"/>
    </source>
</evidence>
<dbReference type="SUPFAM" id="SSF54373">
    <property type="entry name" value="FAD-linked reductases, C-terminal domain"/>
    <property type="match status" value="1"/>
</dbReference>
<accession>A0A135HNI6</accession>
<evidence type="ECO:0000256" key="12">
    <source>
        <dbReference type="ARBA" id="ARBA00067040"/>
    </source>
</evidence>
<dbReference type="GO" id="GO:0043731">
    <property type="term" value="F:6-hydroxynicotinate 3-monooxygenase activity"/>
    <property type="evidence" value="ECO:0007669"/>
    <property type="project" value="UniProtKB-EC"/>
</dbReference>
<dbReference type="Gene3D" id="3.50.50.60">
    <property type="entry name" value="FAD/NAD(P)-binding domain"/>
    <property type="match status" value="1"/>
</dbReference>
<dbReference type="EC" id="1.14.13.114" evidence="12"/>
<dbReference type="SUPFAM" id="SSF51905">
    <property type="entry name" value="FAD/NAD(P)-binding domain"/>
    <property type="match status" value="1"/>
</dbReference>
<dbReference type="GO" id="GO:0071949">
    <property type="term" value="F:FAD binding"/>
    <property type="evidence" value="ECO:0007669"/>
    <property type="project" value="InterPro"/>
</dbReference>
<keyword evidence="9 15" id="KW-0503">Monooxygenase</keyword>
<evidence type="ECO:0000256" key="8">
    <source>
        <dbReference type="ARBA" id="ARBA00023027"/>
    </source>
</evidence>
<gene>
    <name evidence="15" type="ORF">ATN84_23045</name>
</gene>
<comment type="catalytic activity">
    <reaction evidence="10">
        <text>6-hydroxynicotinate + NADH + O2 + 2 H(+) = 2,5-dihydroxypyridine + CO2 + NAD(+) + H2O</text>
        <dbReference type="Rhea" id="RHEA:27333"/>
        <dbReference type="ChEBI" id="CHEBI:15377"/>
        <dbReference type="ChEBI" id="CHEBI:15378"/>
        <dbReference type="ChEBI" id="CHEBI:15379"/>
        <dbReference type="ChEBI" id="CHEBI:16364"/>
        <dbReference type="ChEBI" id="CHEBI:16526"/>
        <dbReference type="ChEBI" id="CHEBI:57540"/>
        <dbReference type="ChEBI" id="CHEBI:57664"/>
        <dbReference type="ChEBI" id="CHEBI:57945"/>
        <dbReference type="EC" id="1.14.13.114"/>
    </reaction>
</comment>
<sequence length="381" mass="42411">MKDSSEKVDIAVIGAGLGGAAAAALLANAGFSVHTFEQAPAFTRLGAGIHIGPNVMKIFRRIGLEKRLGEIGSHPEFWFSRDGRTGDYLSRIPLGDYGRKEYGASYITIHRGDMHAEQIAALPEDRLHFGHRLNAIEEREKDVLLTFDNGRRVEAGLVVGADGINSMIREILLGPEKPRFSGWVGHRALVNMDKLRASGLEFEACVKWWWEASRHIMAYATKGDGSEYYYVTGVPVTGWEHEASFVDSSREEMEAIFGGSHPVVQALIDATETVTKWPFWNRDPLNLWSRGRLVMLGDACHPMRPHMAQGACMAIEDAAVLTRCLEETGTEGYRVAFRLYEATRRERATKVQTISNANTWLKEQEDPAWVYAYDPLTAALG</sequence>
<keyword evidence="4" id="KW-0732">Signal</keyword>
<comment type="similarity">
    <text evidence="11">Belongs to the 6-hydroxynicotinate 3-monooxygenase family.</text>
</comment>
<evidence type="ECO:0000256" key="5">
    <source>
        <dbReference type="ARBA" id="ARBA00022797"/>
    </source>
</evidence>
<keyword evidence="8" id="KW-0520">NAD</keyword>
<comment type="caution">
    <text evidence="15">The sequence shown here is derived from an EMBL/GenBank/DDBJ whole genome shotgun (WGS) entry which is preliminary data.</text>
</comment>
<reference evidence="15 16" key="1">
    <citation type="submission" date="2015-11" db="EMBL/GenBank/DDBJ databases">
        <title>Draft genome sequence of Paramesorhizobium deserti A-3-E, a strain highly resistant to diverse beta-lactam antibiotics.</title>
        <authorList>
            <person name="Lv R."/>
            <person name="Yang X."/>
            <person name="Fang N."/>
            <person name="Guo J."/>
            <person name="Luo X."/>
            <person name="Peng F."/>
            <person name="Yang R."/>
            <person name="Cui Y."/>
            <person name="Fang C."/>
            <person name="Song Y."/>
        </authorList>
    </citation>
    <scope>NUCLEOTIDE SEQUENCE [LARGE SCALE GENOMIC DNA]</scope>
    <source>
        <strain evidence="15 16">A-3-E</strain>
    </source>
</reference>
<keyword evidence="7" id="KW-0560">Oxidoreductase</keyword>
<dbReference type="STRING" id="1494590.ATN84_23045"/>
<keyword evidence="5" id="KW-0058">Aromatic hydrocarbons catabolism</keyword>
<dbReference type="GO" id="GO:1901848">
    <property type="term" value="P:nicotinate catabolic process"/>
    <property type="evidence" value="ECO:0007669"/>
    <property type="project" value="UniProtKB-ARBA"/>
</dbReference>
<evidence type="ECO:0000256" key="9">
    <source>
        <dbReference type="ARBA" id="ARBA00023033"/>
    </source>
</evidence>
<proteinExistence type="inferred from homology"/>
<dbReference type="OrthoDB" id="4230779at2"/>
<dbReference type="Pfam" id="PF01494">
    <property type="entry name" value="FAD_binding_3"/>
    <property type="match status" value="1"/>
</dbReference>
<evidence type="ECO:0000256" key="11">
    <source>
        <dbReference type="ARBA" id="ARBA00061525"/>
    </source>
</evidence>
<dbReference type="AlphaFoldDB" id="A0A135HNI6"/>
<dbReference type="InterPro" id="IPR036188">
    <property type="entry name" value="FAD/NAD-bd_sf"/>
</dbReference>
<keyword evidence="6" id="KW-0274">FAD</keyword>
<evidence type="ECO:0000256" key="13">
    <source>
        <dbReference type="ARBA" id="ARBA00070529"/>
    </source>
</evidence>
<dbReference type="PRINTS" id="PR00420">
    <property type="entry name" value="RNGMNOXGNASE"/>
</dbReference>
<evidence type="ECO:0000256" key="7">
    <source>
        <dbReference type="ARBA" id="ARBA00023002"/>
    </source>
</evidence>
<dbReference type="Proteomes" id="UP000070107">
    <property type="component" value="Unassembled WGS sequence"/>
</dbReference>
<evidence type="ECO:0000313" key="16">
    <source>
        <dbReference type="Proteomes" id="UP000070107"/>
    </source>
</evidence>
<evidence type="ECO:0000256" key="10">
    <source>
        <dbReference type="ARBA" id="ARBA00051569"/>
    </source>
</evidence>
<keyword evidence="16" id="KW-1185">Reference proteome</keyword>
<organism evidence="15 16">
    <name type="scientific">Paramesorhizobium deserti</name>
    <dbReference type="NCBI Taxonomy" id="1494590"/>
    <lineage>
        <taxon>Bacteria</taxon>
        <taxon>Pseudomonadati</taxon>
        <taxon>Pseudomonadota</taxon>
        <taxon>Alphaproteobacteria</taxon>
        <taxon>Hyphomicrobiales</taxon>
        <taxon>Phyllobacteriaceae</taxon>
        <taxon>Paramesorhizobium</taxon>
    </lineage>
</organism>
<evidence type="ECO:0000313" key="15">
    <source>
        <dbReference type="EMBL" id="KXF74759.1"/>
    </source>
</evidence>
<dbReference type="PANTHER" id="PTHR13789">
    <property type="entry name" value="MONOOXYGENASE"/>
    <property type="match status" value="1"/>
</dbReference>
<evidence type="ECO:0000256" key="1">
    <source>
        <dbReference type="ARBA" id="ARBA00001974"/>
    </source>
</evidence>
<name>A0A135HNI6_9HYPH</name>
<dbReference type="InterPro" id="IPR050493">
    <property type="entry name" value="FAD-dep_Monooxygenase_BioMet"/>
</dbReference>
<comment type="cofactor">
    <cofactor evidence="1">
        <name>FAD</name>
        <dbReference type="ChEBI" id="CHEBI:57692"/>
    </cofactor>
</comment>
<feature type="domain" description="FAD-binding" evidence="14">
    <location>
        <begin position="7"/>
        <end position="352"/>
    </location>
</feature>
<protein>
    <recommendedName>
        <fullName evidence="13">6-hydroxynicotinate 3-monooxygenase</fullName>
        <ecNumber evidence="12">1.14.13.114</ecNumber>
    </recommendedName>
</protein>